<dbReference type="Proteomes" id="UP000298327">
    <property type="component" value="Unassembled WGS sequence"/>
</dbReference>
<dbReference type="Pfam" id="PF01196">
    <property type="entry name" value="Ribosomal_L17"/>
    <property type="match status" value="1"/>
</dbReference>
<dbReference type="OrthoDB" id="275000at2759"/>
<dbReference type="InterPro" id="IPR036373">
    <property type="entry name" value="Ribosomal_bL17_sf"/>
</dbReference>
<keyword evidence="3 4" id="KW-0687">Ribonucleoprotein</keyword>
<evidence type="ECO:0000313" key="6">
    <source>
        <dbReference type="Proteomes" id="UP000298327"/>
    </source>
</evidence>
<dbReference type="EMBL" id="SEOQ01000031">
    <property type="protein sequence ID" value="TFY71914.1"/>
    <property type="molecule type" value="Genomic_DNA"/>
</dbReference>
<name>A0A4Y9ZBR2_9AGAM</name>
<dbReference type="PANTHER" id="PTHR14413">
    <property type="entry name" value="RIBOSOMAL PROTEIN L17"/>
    <property type="match status" value="1"/>
</dbReference>
<dbReference type="GO" id="GO:0006412">
    <property type="term" value="P:translation"/>
    <property type="evidence" value="ECO:0007669"/>
    <property type="project" value="InterPro"/>
</dbReference>
<dbReference type="GO" id="GO:0005762">
    <property type="term" value="C:mitochondrial large ribosomal subunit"/>
    <property type="evidence" value="ECO:0007669"/>
    <property type="project" value="TreeGrafter"/>
</dbReference>
<proteinExistence type="inferred from homology"/>
<evidence type="ECO:0008006" key="7">
    <source>
        <dbReference type="Google" id="ProtNLM"/>
    </source>
</evidence>
<sequence>MKHGIAFRKFSRTSSHRMLMLRNLVTSLIEHEQIKTTLPKARDTARLAEKLITMGKKGDLPAYRRANGFLLRPKLTPKVFTELAKRYAERPGGYTRIHKFGSRPGDNAPTAILELVDNPRDLKFEVTARAVGWELLESKLKTEEPSKLVKHGVHNVETTLAQEKQLDAKATGVLRPMTRWNVQKVLKFRPDASLRDLGKKAGTHIDTLLAKPLAVKLLRENAGKGKDEPEQQYFRDIKDLKVKAGEAVPGSSGSALRLAQGALGWTPGRRLRWFERRKLGVDRSITWEQL</sequence>
<dbReference type="HAMAP" id="MF_01368">
    <property type="entry name" value="Ribosomal_bL17"/>
    <property type="match status" value="1"/>
</dbReference>
<dbReference type="InterPro" id="IPR047859">
    <property type="entry name" value="Ribosomal_bL17_CS"/>
</dbReference>
<evidence type="ECO:0000256" key="4">
    <source>
        <dbReference type="RuleBase" id="RU000660"/>
    </source>
</evidence>
<dbReference type="SUPFAM" id="SSF64263">
    <property type="entry name" value="Prokaryotic ribosomal protein L17"/>
    <property type="match status" value="1"/>
</dbReference>
<dbReference type="GO" id="GO:0003735">
    <property type="term" value="F:structural constituent of ribosome"/>
    <property type="evidence" value="ECO:0007669"/>
    <property type="project" value="InterPro"/>
</dbReference>
<comment type="caution">
    <text evidence="5">The sequence shown here is derived from an EMBL/GenBank/DDBJ whole genome shotgun (WGS) entry which is preliminary data.</text>
</comment>
<protein>
    <recommendedName>
        <fullName evidence="7">Ribosomal protein L17</fullName>
    </recommendedName>
</protein>
<gene>
    <name evidence="5" type="ORF">EVG20_g1087</name>
</gene>
<evidence type="ECO:0000256" key="1">
    <source>
        <dbReference type="ARBA" id="ARBA00008777"/>
    </source>
</evidence>
<dbReference type="AlphaFoldDB" id="A0A4Y9ZBR2"/>
<keyword evidence="6" id="KW-1185">Reference proteome</keyword>
<dbReference type="Gene3D" id="3.90.1030.10">
    <property type="entry name" value="Ribosomal protein L17"/>
    <property type="match status" value="1"/>
</dbReference>
<comment type="similarity">
    <text evidence="1 4">Belongs to the bacterial ribosomal protein bL17 family.</text>
</comment>
<dbReference type="NCBIfam" id="TIGR00059">
    <property type="entry name" value="L17"/>
    <property type="match status" value="1"/>
</dbReference>
<organism evidence="5 6">
    <name type="scientific">Dentipellis fragilis</name>
    <dbReference type="NCBI Taxonomy" id="205917"/>
    <lineage>
        <taxon>Eukaryota</taxon>
        <taxon>Fungi</taxon>
        <taxon>Dikarya</taxon>
        <taxon>Basidiomycota</taxon>
        <taxon>Agaricomycotina</taxon>
        <taxon>Agaricomycetes</taxon>
        <taxon>Russulales</taxon>
        <taxon>Hericiaceae</taxon>
        <taxon>Dentipellis</taxon>
    </lineage>
</organism>
<dbReference type="STRING" id="205917.A0A4Y9ZBR2"/>
<evidence type="ECO:0000313" key="5">
    <source>
        <dbReference type="EMBL" id="TFY71914.1"/>
    </source>
</evidence>
<evidence type="ECO:0000256" key="3">
    <source>
        <dbReference type="ARBA" id="ARBA00023274"/>
    </source>
</evidence>
<dbReference type="PROSITE" id="PS01167">
    <property type="entry name" value="RIBOSOMAL_L17"/>
    <property type="match status" value="1"/>
</dbReference>
<reference evidence="5 6" key="1">
    <citation type="submission" date="2019-02" db="EMBL/GenBank/DDBJ databases">
        <title>Genome sequencing of the rare red list fungi Dentipellis fragilis.</title>
        <authorList>
            <person name="Buettner E."/>
            <person name="Kellner H."/>
        </authorList>
    </citation>
    <scope>NUCLEOTIDE SEQUENCE [LARGE SCALE GENOMIC DNA]</scope>
    <source>
        <strain evidence="5 6">DSM 105465</strain>
    </source>
</reference>
<accession>A0A4Y9ZBR2</accession>
<keyword evidence="2 4" id="KW-0689">Ribosomal protein</keyword>
<dbReference type="PANTHER" id="PTHR14413:SF16">
    <property type="entry name" value="LARGE RIBOSOMAL SUBUNIT PROTEIN BL17M"/>
    <property type="match status" value="1"/>
</dbReference>
<dbReference type="InterPro" id="IPR000456">
    <property type="entry name" value="Ribosomal_bL17"/>
</dbReference>
<evidence type="ECO:0000256" key="2">
    <source>
        <dbReference type="ARBA" id="ARBA00022980"/>
    </source>
</evidence>